<keyword evidence="1" id="KW-0472">Membrane</keyword>
<reference evidence="2 3" key="1">
    <citation type="submission" date="2013-08" db="EMBL/GenBank/DDBJ databases">
        <title>Genomic analysis of Lysobacter defluvii.</title>
        <authorList>
            <person name="Wang Q."/>
            <person name="Wang G."/>
        </authorList>
    </citation>
    <scope>NUCLEOTIDE SEQUENCE [LARGE SCALE GENOMIC DNA]</scope>
    <source>
        <strain evidence="2 3">IMMIB APB-9</strain>
    </source>
</reference>
<name>A0A0A0MBR1_9GAMM</name>
<evidence type="ECO:0000313" key="3">
    <source>
        <dbReference type="Proteomes" id="UP000030003"/>
    </source>
</evidence>
<protein>
    <submittedName>
        <fullName evidence="2">General secretion pathway protein GspI</fullName>
    </submittedName>
</protein>
<organism evidence="2 3">
    <name type="scientific">Lysobacter defluvii IMMIB APB-9 = DSM 18482</name>
    <dbReference type="NCBI Taxonomy" id="1385515"/>
    <lineage>
        <taxon>Bacteria</taxon>
        <taxon>Pseudomonadati</taxon>
        <taxon>Pseudomonadota</taxon>
        <taxon>Gammaproteobacteria</taxon>
        <taxon>Lysobacterales</taxon>
        <taxon>Lysobacteraceae</taxon>
        <taxon>Novilysobacter</taxon>
    </lineage>
</organism>
<dbReference type="PROSITE" id="PS00409">
    <property type="entry name" value="PROKAR_NTER_METHYL"/>
    <property type="match status" value="1"/>
</dbReference>
<feature type="non-terminal residue" evidence="2">
    <location>
        <position position="68"/>
    </location>
</feature>
<dbReference type="AlphaFoldDB" id="A0A0A0MBR1"/>
<sequence>MRAQAGYSLVEVVVAFALLALALTILLGAMSGATRQLRWSDEAGRAALHARALLADLGVAEPLRPGRR</sequence>
<gene>
    <name evidence="2" type="ORF">N791_12570</name>
</gene>
<keyword evidence="1" id="KW-1133">Transmembrane helix</keyword>
<comment type="caution">
    <text evidence="2">The sequence shown here is derived from an EMBL/GenBank/DDBJ whole genome shotgun (WGS) entry which is preliminary data.</text>
</comment>
<keyword evidence="3" id="KW-1185">Reference proteome</keyword>
<dbReference type="RefSeq" id="WP_036136519.1">
    <property type="nucleotide sequence ID" value="NZ_AVBH01000036.1"/>
</dbReference>
<dbReference type="Proteomes" id="UP000030003">
    <property type="component" value="Unassembled WGS sequence"/>
</dbReference>
<evidence type="ECO:0000313" key="2">
    <source>
        <dbReference type="EMBL" id="KGO99011.1"/>
    </source>
</evidence>
<accession>A0A0A0MBR1</accession>
<dbReference type="InterPro" id="IPR012902">
    <property type="entry name" value="N_methyl_site"/>
</dbReference>
<dbReference type="Pfam" id="PF07963">
    <property type="entry name" value="N_methyl"/>
    <property type="match status" value="1"/>
</dbReference>
<proteinExistence type="predicted"/>
<dbReference type="eggNOG" id="COG2165">
    <property type="taxonomic scope" value="Bacteria"/>
</dbReference>
<keyword evidence="1" id="KW-0812">Transmembrane</keyword>
<feature type="transmembrane region" description="Helical" evidence="1">
    <location>
        <begin position="6"/>
        <end position="29"/>
    </location>
</feature>
<dbReference type="EMBL" id="AVBH01000036">
    <property type="protein sequence ID" value="KGO99011.1"/>
    <property type="molecule type" value="Genomic_DNA"/>
</dbReference>
<evidence type="ECO:0000256" key="1">
    <source>
        <dbReference type="SAM" id="Phobius"/>
    </source>
</evidence>